<dbReference type="GO" id="GO:0004722">
    <property type="term" value="F:protein serine/threonine phosphatase activity"/>
    <property type="evidence" value="ECO:0007669"/>
    <property type="project" value="InterPro"/>
</dbReference>
<dbReference type="InterPro" id="IPR036457">
    <property type="entry name" value="PPM-type-like_dom_sf"/>
</dbReference>
<evidence type="ECO:0000313" key="2">
    <source>
        <dbReference type="EMBL" id="KAK8747019.1"/>
    </source>
</evidence>
<dbReference type="Pfam" id="PF00481">
    <property type="entry name" value="PP2C"/>
    <property type="match status" value="1"/>
</dbReference>
<keyword evidence="3" id="KW-1185">Reference proteome</keyword>
<dbReference type="PROSITE" id="PS51746">
    <property type="entry name" value="PPM_2"/>
    <property type="match status" value="1"/>
</dbReference>
<dbReference type="SUPFAM" id="SSF81606">
    <property type="entry name" value="PP2C-like"/>
    <property type="match status" value="1"/>
</dbReference>
<name>A0AAW0Y4W4_CHEQU</name>
<accession>A0AAW0Y4W4</accession>
<evidence type="ECO:0000313" key="3">
    <source>
        <dbReference type="Proteomes" id="UP001445076"/>
    </source>
</evidence>
<dbReference type="EMBL" id="JARKIK010000016">
    <property type="protein sequence ID" value="KAK8747019.1"/>
    <property type="molecule type" value="Genomic_DNA"/>
</dbReference>
<comment type="caution">
    <text evidence="2">The sequence shown here is derived from an EMBL/GenBank/DDBJ whole genome shotgun (WGS) entry which is preliminary data.</text>
</comment>
<dbReference type="CDD" id="cd00143">
    <property type="entry name" value="PP2Cc"/>
    <property type="match status" value="1"/>
</dbReference>
<dbReference type="SMART" id="SM00332">
    <property type="entry name" value="PP2Cc"/>
    <property type="match status" value="1"/>
</dbReference>
<dbReference type="Proteomes" id="UP001445076">
    <property type="component" value="Unassembled WGS sequence"/>
</dbReference>
<dbReference type="AlphaFoldDB" id="A0AAW0Y4W4"/>
<protein>
    <recommendedName>
        <fullName evidence="1">PPM-type phosphatase domain-containing protein</fullName>
    </recommendedName>
</protein>
<dbReference type="PANTHER" id="PTHR47992">
    <property type="entry name" value="PROTEIN PHOSPHATASE"/>
    <property type="match status" value="1"/>
</dbReference>
<dbReference type="InterPro" id="IPR015655">
    <property type="entry name" value="PP2C"/>
</dbReference>
<dbReference type="SMART" id="SM00331">
    <property type="entry name" value="PP2C_SIG"/>
    <property type="match status" value="1"/>
</dbReference>
<dbReference type="InterPro" id="IPR001932">
    <property type="entry name" value="PPM-type_phosphatase-like_dom"/>
</dbReference>
<proteinExistence type="predicted"/>
<evidence type="ECO:0000259" key="1">
    <source>
        <dbReference type="PROSITE" id="PS51746"/>
    </source>
</evidence>
<feature type="domain" description="PPM-type phosphatase" evidence="1">
    <location>
        <begin position="144"/>
        <end position="394"/>
    </location>
</feature>
<dbReference type="Gene3D" id="3.60.40.10">
    <property type="entry name" value="PPM-type phosphatase domain"/>
    <property type="match status" value="1"/>
</dbReference>
<sequence>MMHRIFLAHKRIPQVNLSVFTTTHLSAARVEQLSAHLPVVFSNKTLGNSFASLSQGISCRRGDGCNRIRSNSKAIFRNFPCPNIINALELTTSEADSGAENEGTHKKDFNFDALGAWDNRIDLPIMMDASIKHGAPIPMVVAHDVGRSSILGKRTYQEDRYVIEDLPNNILCCAVFDGHGGNECSEYCAQNLKDVLLEYLAIHKDLEAVLHHTFLRLHSAYAKWAEEYKTGLNGGTTATVCLLRGGVELAIGHVGDSRAILYRSGAPRELTRDHCPSLISEKDRIIQSGGKVSVDNIGRHMVNDSLSMTRSIGDLHLKQYGVIALPDTTTLRVKHGKDAFLLLITDGINFVLRSEEACSVINQAEDPYRAAQLLTEQALSMSSEDNMTALVVPFGSWGKYTKSASMFYSFGIGRDMNKSSRFG</sequence>
<gene>
    <name evidence="2" type="ORF">OTU49_016947</name>
</gene>
<organism evidence="2 3">
    <name type="scientific">Cherax quadricarinatus</name>
    <name type="common">Australian red claw crayfish</name>
    <dbReference type="NCBI Taxonomy" id="27406"/>
    <lineage>
        <taxon>Eukaryota</taxon>
        <taxon>Metazoa</taxon>
        <taxon>Ecdysozoa</taxon>
        <taxon>Arthropoda</taxon>
        <taxon>Crustacea</taxon>
        <taxon>Multicrustacea</taxon>
        <taxon>Malacostraca</taxon>
        <taxon>Eumalacostraca</taxon>
        <taxon>Eucarida</taxon>
        <taxon>Decapoda</taxon>
        <taxon>Pleocyemata</taxon>
        <taxon>Astacidea</taxon>
        <taxon>Parastacoidea</taxon>
        <taxon>Parastacidae</taxon>
        <taxon>Cherax</taxon>
    </lineage>
</organism>
<reference evidence="2 3" key="1">
    <citation type="journal article" date="2024" name="BMC Genomics">
        <title>Genome assembly of redclaw crayfish (Cherax quadricarinatus) provides insights into its immune adaptation and hypoxia tolerance.</title>
        <authorList>
            <person name="Liu Z."/>
            <person name="Zheng J."/>
            <person name="Li H."/>
            <person name="Fang K."/>
            <person name="Wang S."/>
            <person name="He J."/>
            <person name="Zhou D."/>
            <person name="Weng S."/>
            <person name="Chi M."/>
            <person name="Gu Z."/>
            <person name="He J."/>
            <person name="Li F."/>
            <person name="Wang M."/>
        </authorList>
    </citation>
    <scope>NUCLEOTIDE SEQUENCE [LARGE SCALE GENOMIC DNA]</scope>
    <source>
        <strain evidence="2">ZL_2023a</strain>
    </source>
</reference>